<proteinExistence type="predicted"/>
<organism evidence="1">
    <name type="scientific">marine sediment metagenome</name>
    <dbReference type="NCBI Taxonomy" id="412755"/>
    <lineage>
        <taxon>unclassified sequences</taxon>
        <taxon>metagenomes</taxon>
        <taxon>ecological metagenomes</taxon>
    </lineage>
</organism>
<protein>
    <submittedName>
        <fullName evidence="1">Uncharacterized protein</fullName>
    </submittedName>
</protein>
<dbReference type="EMBL" id="BARW01000043">
    <property type="protein sequence ID" value="GAI68799.1"/>
    <property type="molecule type" value="Genomic_DNA"/>
</dbReference>
<sequence>MANLKCPCCGKELHQVASTDAFVEQLTRAFREHPEDVGGKVSTREDGTIVIDLHQGGKSE</sequence>
<reference evidence="1" key="1">
    <citation type="journal article" date="2014" name="Front. Microbiol.">
        <title>High frequency of phylogenetically diverse reductive dehalogenase-homologous genes in deep subseafloor sedimentary metagenomes.</title>
        <authorList>
            <person name="Kawai M."/>
            <person name="Futagami T."/>
            <person name="Toyoda A."/>
            <person name="Takaki Y."/>
            <person name="Nishi S."/>
            <person name="Hori S."/>
            <person name="Arai W."/>
            <person name="Tsubouchi T."/>
            <person name="Morono Y."/>
            <person name="Uchiyama I."/>
            <person name="Ito T."/>
            <person name="Fujiyama A."/>
            <person name="Inagaki F."/>
            <person name="Takami H."/>
        </authorList>
    </citation>
    <scope>NUCLEOTIDE SEQUENCE</scope>
    <source>
        <strain evidence="1">Expedition CK06-06</strain>
    </source>
</reference>
<evidence type="ECO:0000313" key="1">
    <source>
        <dbReference type="EMBL" id="GAI68799.1"/>
    </source>
</evidence>
<gene>
    <name evidence="1" type="ORF">S12H4_00412</name>
</gene>
<dbReference type="AlphaFoldDB" id="X1SLX2"/>
<accession>X1SLX2</accession>
<comment type="caution">
    <text evidence="1">The sequence shown here is derived from an EMBL/GenBank/DDBJ whole genome shotgun (WGS) entry which is preliminary data.</text>
</comment>
<name>X1SLX2_9ZZZZ</name>